<dbReference type="InterPro" id="IPR008587">
    <property type="entry name" value="FPP_plant"/>
</dbReference>
<dbReference type="PANTHER" id="PTHR31580">
    <property type="entry name" value="FILAMENT-LIKE PLANT PROTEIN 4"/>
    <property type="match status" value="1"/>
</dbReference>
<gene>
    <name evidence="5" type="ORF">LLUT_LOCUS14628</name>
</gene>
<keyword evidence="6" id="KW-1185">Reference proteome</keyword>
<dbReference type="Proteomes" id="UP001497480">
    <property type="component" value="Unassembled WGS sequence"/>
</dbReference>
<reference evidence="5 6" key="1">
    <citation type="submission" date="2024-03" db="EMBL/GenBank/DDBJ databases">
        <authorList>
            <person name="Martinez-Hernandez J."/>
        </authorList>
    </citation>
    <scope>NUCLEOTIDE SEQUENCE [LARGE SCALE GENOMIC DNA]</scope>
</reference>
<sequence>MSLQNASNVVPEIMNHKPWHWRKRSMEKTIFAMDKDVSPSTIIDEEVHKLPIDKETGCGRSSRSLNRKSVTVLLDCHDGDEPSSKHAQKSQPEIRGKETAKQEAESSEDLYREVSAEIVTLPTDAKLWEPLQPLNFVQEEQGQSLSGAIPNISKEHEKIHKEFEEKLREQSKKIYALTAENTSLTNALLAKEKSIVDLLKCKQQADAEFGTLMARLDSTEKENAFLRYEFHMLEKELEIRKEEMDYSRRYADESLKKYVENAHKASKLEAECQRLRLTLHKRSPGPAGLVNTKNEVGMMRRQADMRRRKSSPARDLIYKNNDIRNSSEVSEKTIGLMMNRLQDLDEENKALKRILTQKNTELDSSRVMYVETTSRLSQAEILLRKLSENQKSIELERCYPNPTSNELPLISNSDLVSDDGTISSGSWLNARIPERLRTSEGANHKNNKAIEVPDMSLMDDFVEMEKRAIVSVDRSKREYCSDVSGRELVPVEQDLGFSGRKQEIQFKYTTAENPFDWLQVVLNAILEEKRISKRSHDELFEDIKIAMGYINYPTASKIVTHQNSRHPREADSCSVDSFSGVAELKSNRHFDSSLRKSVHKIIKLIEGIAPKSSVCKNYPDCLEENQPSNISQSLASKEYFVHVFQWKLSDLDPLLHQLVHTCKDLLTGRADYENFIEEVAFSLDWSINNCATSTNSSIARDKIKKHFSYYLSQSENESQIDFDDKQYFHSPQVAYPDDRCMVFNTSNNQYDLREENIILKEDLRKAKSAKGDLEAKLLLVTDERQNLTKQFQEAQNSIKGLESEIEILEESKRIIEDQIEKQKLINEDLDTQLTIAHAKLNGIFQKVSSLEVELDDKKNSCEELEATCLELQLQLESIVKKESPAYARHEVEKIYQTGWEITSASSKLAEYQETIRNLGKQLKALASSSEKVLLDRVVSTTSNAAMANPTQKKNLLKRCSLLNHMQAEDDAKAGGSHKSVENEETKSAKGSLKPLLQCENYSAMQTPKIMVIAPGTALSSDQNDRSNAAGSLAIVTNKKQGGFGFIKKLLLRRKKRKSKSKHD</sequence>
<dbReference type="EMBL" id="CAXHTB010000010">
    <property type="protein sequence ID" value="CAL0313568.1"/>
    <property type="molecule type" value="Genomic_DNA"/>
</dbReference>
<comment type="caution">
    <text evidence="5">The sequence shown here is derived from an EMBL/GenBank/DDBJ whole genome shotgun (WGS) entry which is preliminary data.</text>
</comment>
<evidence type="ECO:0000313" key="6">
    <source>
        <dbReference type="Proteomes" id="UP001497480"/>
    </source>
</evidence>
<feature type="coiled-coil region" evidence="3">
    <location>
        <begin position="153"/>
        <end position="180"/>
    </location>
</feature>
<accession>A0AAV1WXH2</accession>
<evidence type="ECO:0008006" key="7">
    <source>
        <dbReference type="Google" id="ProtNLM"/>
    </source>
</evidence>
<protein>
    <recommendedName>
        <fullName evidence="7">Filament-like plant protein 7</fullName>
    </recommendedName>
</protein>
<dbReference type="AlphaFoldDB" id="A0AAV1WXH2"/>
<keyword evidence="2 3" id="KW-0175">Coiled coil</keyword>
<evidence type="ECO:0000313" key="5">
    <source>
        <dbReference type="EMBL" id="CAL0313568.1"/>
    </source>
</evidence>
<evidence type="ECO:0000256" key="1">
    <source>
        <dbReference type="ARBA" id="ARBA00005921"/>
    </source>
</evidence>
<evidence type="ECO:0000256" key="3">
    <source>
        <dbReference type="SAM" id="Coils"/>
    </source>
</evidence>
<feature type="compositionally biased region" description="Basic and acidic residues" evidence="4">
    <location>
        <begin position="92"/>
        <end position="109"/>
    </location>
</feature>
<feature type="region of interest" description="Disordered" evidence="4">
    <location>
        <begin position="76"/>
        <end position="109"/>
    </location>
</feature>
<organism evidence="5 6">
    <name type="scientific">Lupinus luteus</name>
    <name type="common">European yellow lupine</name>
    <dbReference type="NCBI Taxonomy" id="3873"/>
    <lineage>
        <taxon>Eukaryota</taxon>
        <taxon>Viridiplantae</taxon>
        <taxon>Streptophyta</taxon>
        <taxon>Embryophyta</taxon>
        <taxon>Tracheophyta</taxon>
        <taxon>Spermatophyta</taxon>
        <taxon>Magnoliopsida</taxon>
        <taxon>eudicotyledons</taxon>
        <taxon>Gunneridae</taxon>
        <taxon>Pentapetalae</taxon>
        <taxon>rosids</taxon>
        <taxon>fabids</taxon>
        <taxon>Fabales</taxon>
        <taxon>Fabaceae</taxon>
        <taxon>Papilionoideae</taxon>
        <taxon>50 kb inversion clade</taxon>
        <taxon>genistoids sensu lato</taxon>
        <taxon>core genistoids</taxon>
        <taxon>Genisteae</taxon>
        <taxon>Lupinus</taxon>
    </lineage>
</organism>
<dbReference type="PANTHER" id="PTHR31580:SF8">
    <property type="entry name" value="FILAMENT-LIKE PROTEIN (DUF869)"/>
    <property type="match status" value="1"/>
</dbReference>
<evidence type="ECO:0000256" key="4">
    <source>
        <dbReference type="SAM" id="MobiDB-lite"/>
    </source>
</evidence>
<feature type="coiled-coil region" evidence="3">
    <location>
        <begin position="784"/>
        <end position="928"/>
    </location>
</feature>
<name>A0AAV1WXH2_LUPLU</name>
<feature type="compositionally biased region" description="Basic and acidic residues" evidence="4">
    <location>
        <begin position="969"/>
        <end position="987"/>
    </location>
</feature>
<dbReference type="Pfam" id="PF05911">
    <property type="entry name" value="FPP"/>
    <property type="match status" value="1"/>
</dbReference>
<comment type="similarity">
    <text evidence="1">Belongs to the FPP family.</text>
</comment>
<proteinExistence type="inferred from homology"/>
<feature type="region of interest" description="Disordered" evidence="4">
    <location>
        <begin position="969"/>
        <end position="988"/>
    </location>
</feature>
<feature type="coiled-coil region" evidence="3">
    <location>
        <begin position="334"/>
        <end position="396"/>
    </location>
</feature>
<evidence type="ECO:0000256" key="2">
    <source>
        <dbReference type="ARBA" id="ARBA00023054"/>
    </source>
</evidence>